<dbReference type="InterPro" id="IPR009057">
    <property type="entry name" value="Homeodomain-like_sf"/>
</dbReference>
<evidence type="ECO:0000256" key="2">
    <source>
        <dbReference type="ARBA" id="ARBA00023125"/>
    </source>
</evidence>
<dbReference type="Proteomes" id="UP001500274">
    <property type="component" value="Unassembled WGS sequence"/>
</dbReference>
<dbReference type="EMBL" id="BAAARI010000003">
    <property type="protein sequence ID" value="GAA2570131.1"/>
    <property type="molecule type" value="Genomic_DNA"/>
</dbReference>
<reference evidence="7" key="1">
    <citation type="journal article" date="2019" name="Int. J. Syst. Evol. Microbiol.">
        <title>The Global Catalogue of Microorganisms (GCM) 10K type strain sequencing project: providing services to taxonomists for standard genome sequencing and annotation.</title>
        <authorList>
            <consortium name="The Broad Institute Genomics Platform"/>
            <consortium name="The Broad Institute Genome Sequencing Center for Infectious Disease"/>
            <person name="Wu L."/>
            <person name="Ma J."/>
        </authorList>
    </citation>
    <scope>NUCLEOTIDE SEQUENCE [LARGE SCALE GENOMIC DNA]</scope>
    <source>
        <strain evidence="7">JCM 16365</strain>
    </source>
</reference>
<evidence type="ECO:0000256" key="4">
    <source>
        <dbReference type="PROSITE-ProRule" id="PRU00335"/>
    </source>
</evidence>
<proteinExistence type="predicted"/>
<protein>
    <recommendedName>
        <fullName evidence="5">HTH tetR-type domain-containing protein</fullName>
    </recommendedName>
</protein>
<keyword evidence="7" id="KW-1185">Reference proteome</keyword>
<dbReference type="InterPro" id="IPR050109">
    <property type="entry name" value="HTH-type_TetR-like_transc_reg"/>
</dbReference>
<keyword evidence="2 4" id="KW-0238">DNA-binding</keyword>
<organism evidence="6 7">
    <name type="scientific">Microbacterium binotii</name>
    <dbReference type="NCBI Taxonomy" id="462710"/>
    <lineage>
        <taxon>Bacteria</taxon>
        <taxon>Bacillati</taxon>
        <taxon>Actinomycetota</taxon>
        <taxon>Actinomycetes</taxon>
        <taxon>Micrococcales</taxon>
        <taxon>Microbacteriaceae</taxon>
        <taxon>Microbacterium</taxon>
    </lineage>
</organism>
<dbReference type="SUPFAM" id="SSF46689">
    <property type="entry name" value="Homeodomain-like"/>
    <property type="match status" value="1"/>
</dbReference>
<dbReference type="InterPro" id="IPR001647">
    <property type="entry name" value="HTH_TetR"/>
</dbReference>
<dbReference type="InterPro" id="IPR036271">
    <property type="entry name" value="Tet_transcr_reg_TetR-rel_C_sf"/>
</dbReference>
<sequence>MPTAVSSRPDALRNRAALVAAATSLIARDPRASIASIAEAAGVSRRAVYGHFPDRGALVAELVRSGAERFNALAAETVTDEPAPVALARLAARLWDEAAQVQVAASLALDDTHIEQTAYILAPVRRRLMAIVREGQDAGTLRTDLTPATLARLIEEAARMVITRIDAASSHARGLAVRTVLSIAGLSWRETDVLLEAHPELAEED</sequence>
<name>A0ABP6BHI2_9MICO</name>
<feature type="domain" description="HTH tetR-type" evidence="5">
    <location>
        <begin position="12"/>
        <end position="70"/>
    </location>
</feature>
<dbReference type="PANTHER" id="PTHR30055">
    <property type="entry name" value="HTH-TYPE TRANSCRIPTIONAL REGULATOR RUTR"/>
    <property type="match status" value="1"/>
</dbReference>
<comment type="caution">
    <text evidence="6">The sequence shown here is derived from an EMBL/GenBank/DDBJ whole genome shotgun (WGS) entry which is preliminary data.</text>
</comment>
<evidence type="ECO:0000259" key="5">
    <source>
        <dbReference type="PROSITE" id="PS50977"/>
    </source>
</evidence>
<dbReference type="PROSITE" id="PS50977">
    <property type="entry name" value="HTH_TETR_2"/>
    <property type="match status" value="1"/>
</dbReference>
<dbReference type="Pfam" id="PF00440">
    <property type="entry name" value="TetR_N"/>
    <property type="match status" value="1"/>
</dbReference>
<dbReference type="SUPFAM" id="SSF48498">
    <property type="entry name" value="Tetracyclin repressor-like, C-terminal domain"/>
    <property type="match status" value="1"/>
</dbReference>
<dbReference type="RefSeq" id="WP_344226780.1">
    <property type="nucleotide sequence ID" value="NZ_BAAARI010000003.1"/>
</dbReference>
<accession>A0ABP6BHI2</accession>
<keyword evidence="1" id="KW-0805">Transcription regulation</keyword>
<keyword evidence="3" id="KW-0804">Transcription</keyword>
<evidence type="ECO:0000256" key="3">
    <source>
        <dbReference type="ARBA" id="ARBA00023163"/>
    </source>
</evidence>
<evidence type="ECO:0000313" key="6">
    <source>
        <dbReference type="EMBL" id="GAA2570131.1"/>
    </source>
</evidence>
<gene>
    <name evidence="6" type="ORF">GCM10009862_06130</name>
</gene>
<feature type="DNA-binding region" description="H-T-H motif" evidence="4">
    <location>
        <begin position="33"/>
        <end position="52"/>
    </location>
</feature>
<dbReference type="Gene3D" id="1.10.357.10">
    <property type="entry name" value="Tetracycline Repressor, domain 2"/>
    <property type="match status" value="1"/>
</dbReference>
<dbReference type="PANTHER" id="PTHR30055:SF234">
    <property type="entry name" value="HTH-TYPE TRANSCRIPTIONAL REGULATOR BETI"/>
    <property type="match status" value="1"/>
</dbReference>
<evidence type="ECO:0000313" key="7">
    <source>
        <dbReference type="Proteomes" id="UP001500274"/>
    </source>
</evidence>
<evidence type="ECO:0000256" key="1">
    <source>
        <dbReference type="ARBA" id="ARBA00023015"/>
    </source>
</evidence>